<organism evidence="7 8">
    <name type="scientific">Ornithinimicrobium faecis</name>
    <dbReference type="NCBI Taxonomy" id="2934158"/>
    <lineage>
        <taxon>Bacteria</taxon>
        <taxon>Bacillati</taxon>
        <taxon>Actinomycetota</taxon>
        <taxon>Actinomycetes</taxon>
        <taxon>Micrococcales</taxon>
        <taxon>Ornithinimicrobiaceae</taxon>
        <taxon>Ornithinimicrobium</taxon>
    </lineage>
</organism>
<feature type="transmembrane region" description="Helical" evidence="5">
    <location>
        <begin position="53"/>
        <end position="72"/>
    </location>
</feature>
<dbReference type="EMBL" id="CP099489">
    <property type="protein sequence ID" value="USQ81182.1"/>
    <property type="molecule type" value="Genomic_DNA"/>
</dbReference>
<dbReference type="Pfam" id="PF02656">
    <property type="entry name" value="DUF202"/>
    <property type="match status" value="1"/>
</dbReference>
<proteinExistence type="predicted"/>
<evidence type="ECO:0000313" key="8">
    <source>
        <dbReference type="Proteomes" id="UP001056455"/>
    </source>
</evidence>
<reference evidence="7" key="1">
    <citation type="submission" date="2022-06" db="EMBL/GenBank/DDBJ databases">
        <title>Ornithinimicrobium HY1793.</title>
        <authorList>
            <person name="Huang Y."/>
        </authorList>
    </citation>
    <scope>NUCLEOTIDE SEQUENCE</scope>
    <source>
        <strain evidence="7">HY1793</strain>
    </source>
</reference>
<feature type="domain" description="DUF202" evidence="6">
    <location>
        <begin position="18"/>
        <end position="71"/>
    </location>
</feature>
<keyword evidence="8" id="KW-1185">Reference proteome</keyword>
<keyword evidence="4 5" id="KW-0472">Membrane</keyword>
<keyword evidence="3 5" id="KW-1133">Transmembrane helix</keyword>
<dbReference type="RefSeq" id="WP_252594566.1">
    <property type="nucleotide sequence ID" value="NZ_CP099489.1"/>
</dbReference>
<dbReference type="InterPro" id="IPR003807">
    <property type="entry name" value="DUF202"/>
</dbReference>
<evidence type="ECO:0000256" key="4">
    <source>
        <dbReference type="ARBA" id="ARBA00023136"/>
    </source>
</evidence>
<gene>
    <name evidence="7" type="ORF">NF556_05930</name>
</gene>
<evidence type="ECO:0000256" key="5">
    <source>
        <dbReference type="SAM" id="Phobius"/>
    </source>
</evidence>
<feature type="transmembrane region" description="Helical" evidence="5">
    <location>
        <begin position="29"/>
        <end position="47"/>
    </location>
</feature>
<comment type="subcellular location">
    <subcellularLocation>
        <location evidence="1">Endomembrane system</location>
        <topology evidence="1">Multi-pass membrane protein</topology>
    </subcellularLocation>
</comment>
<evidence type="ECO:0000313" key="7">
    <source>
        <dbReference type="EMBL" id="USQ81182.1"/>
    </source>
</evidence>
<name>A0ABY4YX43_9MICO</name>
<evidence type="ECO:0000256" key="1">
    <source>
        <dbReference type="ARBA" id="ARBA00004127"/>
    </source>
</evidence>
<protein>
    <submittedName>
        <fullName evidence="7">DUF202 domain-containing protein</fullName>
    </submittedName>
</protein>
<sequence>MTWRPRPQPRATTAADLDRGLQPERTTLGWSRTSLALVTVSAIFLRWAPHYGLAVLALPALTLVCALTISVTHNRRINTSVRGIHSDALEVRPGELLALVALLLAVGGAGLVLVLLAP</sequence>
<evidence type="ECO:0000259" key="6">
    <source>
        <dbReference type="Pfam" id="PF02656"/>
    </source>
</evidence>
<evidence type="ECO:0000256" key="2">
    <source>
        <dbReference type="ARBA" id="ARBA00022692"/>
    </source>
</evidence>
<keyword evidence="2 5" id="KW-0812">Transmembrane</keyword>
<feature type="transmembrane region" description="Helical" evidence="5">
    <location>
        <begin position="96"/>
        <end position="117"/>
    </location>
</feature>
<evidence type="ECO:0000256" key="3">
    <source>
        <dbReference type="ARBA" id="ARBA00022989"/>
    </source>
</evidence>
<dbReference type="Proteomes" id="UP001056455">
    <property type="component" value="Chromosome"/>
</dbReference>
<accession>A0ABY4YX43</accession>